<keyword evidence="3" id="KW-1185">Reference proteome</keyword>
<proteinExistence type="predicted"/>
<dbReference type="AlphaFoldDB" id="A0A5C7A3X1"/>
<dbReference type="OrthoDB" id="5957313at2"/>
<reference evidence="2 3" key="1">
    <citation type="submission" date="2019-08" db="EMBL/GenBank/DDBJ databases">
        <title>Genome sequence of Psychrobacter frigidicola ACAM304 (type strain).</title>
        <authorList>
            <person name="Bowman J.P."/>
        </authorList>
    </citation>
    <scope>NUCLEOTIDE SEQUENCE [LARGE SCALE GENOMIC DNA]</scope>
    <source>
        <strain evidence="2 3">ACAM 304</strain>
    </source>
</reference>
<evidence type="ECO:0000313" key="2">
    <source>
        <dbReference type="EMBL" id="TXD96470.1"/>
    </source>
</evidence>
<dbReference type="SUPFAM" id="SSF140804">
    <property type="entry name" value="YidB-like"/>
    <property type="match status" value="1"/>
</dbReference>
<dbReference type="InterPro" id="IPR027405">
    <property type="entry name" value="YidB-like"/>
</dbReference>
<evidence type="ECO:0000313" key="3">
    <source>
        <dbReference type="Proteomes" id="UP000321903"/>
    </source>
</evidence>
<dbReference type="InterPro" id="IPR045372">
    <property type="entry name" value="YidB"/>
</dbReference>
<gene>
    <name evidence="2" type="ORF">ES754_10030</name>
</gene>
<comment type="caution">
    <text evidence="2">The sequence shown here is derived from an EMBL/GenBank/DDBJ whole genome shotgun (WGS) entry which is preliminary data.</text>
</comment>
<dbReference type="RefSeq" id="WP_147224054.1">
    <property type="nucleotide sequence ID" value="NZ_CAJGYY010000001.1"/>
</dbReference>
<sequence>MSLLGNLVSQVARSAIDPEDHQRNPINQKITPRRTGGLGDILGGVLTGSRNQPRDYNPQQYERQQDNHFGLDDLLGGLLGGNNQSNTRASSGGMGDILGSVLGSQRSRGGFSGKGMLVAALMPMVLSWIQRNGGLSGALSKITGMGYENQARSWMSNHELNDNLDPHDINRLFDEEEIQQVATHTGANDMEVRQGLSELLPEVMNQLTPHGNLDNETEANQEIEQIISQLSSRLRALK</sequence>
<dbReference type="Proteomes" id="UP000321903">
    <property type="component" value="Unassembled WGS sequence"/>
</dbReference>
<feature type="region of interest" description="Disordered" evidence="1">
    <location>
        <begin position="14"/>
        <end position="41"/>
    </location>
</feature>
<evidence type="ECO:0000256" key="1">
    <source>
        <dbReference type="SAM" id="MobiDB-lite"/>
    </source>
</evidence>
<name>A0A5C7A3X1_9GAMM</name>
<organism evidence="2 3">
    <name type="scientific">Psychrobacter frigidicola</name>
    <dbReference type="NCBI Taxonomy" id="45611"/>
    <lineage>
        <taxon>Bacteria</taxon>
        <taxon>Pseudomonadati</taxon>
        <taxon>Pseudomonadota</taxon>
        <taxon>Gammaproteobacteria</taxon>
        <taxon>Moraxellales</taxon>
        <taxon>Moraxellaceae</taxon>
        <taxon>Psychrobacter</taxon>
    </lineage>
</organism>
<dbReference type="Pfam" id="PF20159">
    <property type="entry name" value="YidB"/>
    <property type="match status" value="1"/>
</dbReference>
<protein>
    <submittedName>
        <fullName evidence="2">DUF937 domain-containing protein</fullName>
    </submittedName>
</protein>
<accession>A0A5C7A3X1</accession>
<dbReference type="EMBL" id="VORZ01000003">
    <property type="protein sequence ID" value="TXD96470.1"/>
    <property type="molecule type" value="Genomic_DNA"/>
</dbReference>
<dbReference type="Gene3D" id="1.10.10.690">
    <property type="entry name" value="YidB-like"/>
    <property type="match status" value="1"/>
</dbReference>